<dbReference type="GO" id="GO:0005634">
    <property type="term" value="C:nucleus"/>
    <property type="evidence" value="ECO:0007669"/>
    <property type="project" value="UniProtKB-SubCell"/>
</dbReference>
<dbReference type="InterPro" id="IPR015943">
    <property type="entry name" value="WD40/YVTN_repeat-like_dom_sf"/>
</dbReference>
<dbReference type="AlphaFoldDB" id="A0A238FH17"/>
<dbReference type="PANTHER" id="PTHR15052">
    <property type="entry name" value="RNA POLYMERASE III TRANSCRIPTION INITIATION FACTOR COMPLEX SUBUNIT"/>
    <property type="match status" value="1"/>
</dbReference>
<dbReference type="EMBL" id="FMSP01000008">
    <property type="protein sequence ID" value="SCV72089.1"/>
    <property type="molecule type" value="Genomic_DNA"/>
</dbReference>
<evidence type="ECO:0000256" key="1">
    <source>
        <dbReference type="ARBA" id="ARBA00004123"/>
    </source>
</evidence>
<dbReference type="OrthoDB" id="2535269at2759"/>
<dbReference type="InterPro" id="IPR036322">
    <property type="entry name" value="WD40_repeat_dom_sf"/>
</dbReference>
<name>A0A238FH17_9BASI</name>
<protein>
    <submittedName>
        <fullName evidence="5">BQ2448_4783 protein</fullName>
    </submittedName>
</protein>
<dbReference type="GO" id="GO:0000127">
    <property type="term" value="C:transcription factor TFIIIC complex"/>
    <property type="evidence" value="ECO:0007669"/>
    <property type="project" value="TreeGrafter"/>
</dbReference>
<proteinExistence type="predicted"/>
<evidence type="ECO:0000313" key="6">
    <source>
        <dbReference type="Proteomes" id="UP000198372"/>
    </source>
</evidence>
<dbReference type="SMART" id="SM00320">
    <property type="entry name" value="WD40"/>
    <property type="match status" value="3"/>
</dbReference>
<feature type="compositionally biased region" description="Basic and acidic residues" evidence="4">
    <location>
        <begin position="175"/>
        <end position="184"/>
    </location>
</feature>
<accession>A0A238FH17</accession>
<dbReference type="PANTHER" id="PTHR15052:SF2">
    <property type="entry name" value="GENERAL TRANSCRIPTION FACTOR 3C POLYPEPTIDE 2"/>
    <property type="match status" value="1"/>
</dbReference>
<dbReference type="Gene3D" id="2.130.10.10">
    <property type="entry name" value="YVTN repeat-like/Quinoprotein amine dehydrogenase"/>
    <property type="match status" value="1"/>
</dbReference>
<dbReference type="InterPro" id="IPR001680">
    <property type="entry name" value="WD40_rpt"/>
</dbReference>
<keyword evidence="2" id="KW-0804">Transcription</keyword>
<dbReference type="InterPro" id="IPR052416">
    <property type="entry name" value="GTF3C_component"/>
</dbReference>
<reference evidence="6" key="1">
    <citation type="submission" date="2016-09" db="EMBL/GenBank/DDBJ databases">
        <authorList>
            <person name="Jeantristanb JTB J.-T."/>
            <person name="Ricardo R."/>
        </authorList>
    </citation>
    <scope>NUCLEOTIDE SEQUENCE [LARGE SCALE GENOMIC DNA]</scope>
</reference>
<keyword evidence="6" id="KW-1185">Reference proteome</keyword>
<dbReference type="SUPFAM" id="SSF50978">
    <property type="entry name" value="WD40 repeat-like"/>
    <property type="match status" value="1"/>
</dbReference>
<organism evidence="5 6">
    <name type="scientific">Microbotryum intermedium</name>
    <dbReference type="NCBI Taxonomy" id="269621"/>
    <lineage>
        <taxon>Eukaryota</taxon>
        <taxon>Fungi</taxon>
        <taxon>Dikarya</taxon>
        <taxon>Basidiomycota</taxon>
        <taxon>Pucciniomycotina</taxon>
        <taxon>Microbotryomycetes</taxon>
        <taxon>Microbotryales</taxon>
        <taxon>Microbotryaceae</taxon>
        <taxon>Microbotryum</taxon>
    </lineage>
</organism>
<keyword evidence="3" id="KW-0539">Nucleus</keyword>
<feature type="compositionally biased region" description="Basic and acidic residues" evidence="4">
    <location>
        <begin position="133"/>
        <end position="143"/>
    </location>
</feature>
<dbReference type="Proteomes" id="UP000198372">
    <property type="component" value="Unassembled WGS sequence"/>
</dbReference>
<sequence>MAITARPRRSTAGTVSYANLFAPGSSSPSSSSSSTASDSDDEGNEPSGGRDASDRKQAGKSSKGKNTAKKSGNSSSKNKAKVKGKARALSSDEDSGSVFGSSDAAEEEEEAADDDDQEDELADATDDDDAGSEPERSDAESTNRDSISGTTVKVHRKVLKPTFAKGNAPAHRAHTRTDLADSKRAQPPGARRRTLMDINWMNIGASYEPPYRALDEANDSQAWTIRSEEEAEVIDDEMQSRFMETWAMHPFGIHKTLVRDNAWEKGKWTAMGLSPKWGGWYESKAPTSVLPVKESTAYLPFLVYPSRPAKIYLDEEPAAEQDDNNEANPAAMPVDEDEGEAGDDQEPGEGVKIWVGPLYDENEQQLVQFKRFETHRLDEYLPNKPGHILNAGGPVSGLAWCPRPDPAPCTEYLVVSCFCSAEATLKMTKVPGPTMIQLWSLDTSNASDISLVTSPSADAQMKFEMALCIELGDAWELKWCPRGGDRTKFMDQDDAEESLGLLGGVFEDGSVAVFTVPNPVEARKRHKTKKDDTLYCQLARFWPIQDTRADRNQLLTVKAKPTLRLELPDTKCTCFDWASHEMIVAGCNNGWVAVWSVSEALRSGGKYQTVRPTHYFIAHFTIIRSIAVIRVPPLSTALDGSLDLDGEPTTIATTGYDGSVIKTDLRDLSSAASMHHERSTGVALAYCSQSGLLLNDDPEGRVRASVLKPNKSASRVWISTHTGPIWSIDSSPHHPFAASAGADGCLIVANTIRPNRDRIVKGNYGQKVYRLDFHRKSGEFRMIDNMLPEVRPLADIKKGVLFRGSMTTATWSPEVGIARVVWNPALDRCALLASGTICGLVRVDWCEGGKGVA</sequence>
<feature type="compositionally biased region" description="Acidic residues" evidence="4">
    <location>
        <begin position="104"/>
        <end position="132"/>
    </location>
</feature>
<feature type="compositionally biased region" description="Acidic residues" evidence="4">
    <location>
        <begin position="334"/>
        <end position="347"/>
    </location>
</feature>
<evidence type="ECO:0000256" key="2">
    <source>
        <dbReference type="ARBA" id="ARBA00023163"/>
    </source>
</evidence>
<gene>
    <name evidence="5" type="ORF">BQ2448_4783</name>
</gene>
<feature type="region of interest" description="Disordered" evidence="4">
    <location>
        <begin position="1"/>
        <end position="190"/>
    </location>
</feature>
<evidence type="ECO:0000313" key="5">
    <source>
        <dbReference type="EMBL" id="SCV72089.1"/>
    </source>
</evidence>
<dbReference type="GO" id="GO:0006383">
    <property type="term" value="P:transcription by RNA polymerase III"/>
    <property type="evidence" value="ECO:0007669"/>
    <property type="project" value="TreeGrafter"/>
</dbReference>
<evidence type="ECO:0000256" key="4">
    <source>
        <dbReference type="SAM" id="MobiDB-lite"/>
    </source>
</evidence>
<comment type="subcellular location">
    <subcellularLocation>
        <location evidence="1">Nucleus</location>
    </subcellularLocation>
</comment>
<evidence type="ECO:0000256" key="3">
    <source>
        <dbReference type="ARBA" id="ARBA00023242"/>
    </source>
</evidence>
<dbReference type="STRING" id="269621.A0A238FH17"/>
<feature type="compositionally biased region" description="Low complexity" evidence="4">
    <location>
        <begin position="25"/>
        <end position="37"/>
    </location>
</feature>
<feature type="region of interest" description="Disordered" evidence="4">
    <location>
        <begin position="317"/>
        <end position="348"/>
    </location>
</feature>